<evidence type="ECO:0008006" key="3">
    <source>
        <dbReference type="Google" id="ProtNLM"/>
    </source>
</evidence>
<name>A0ABP3ULG3_9CLOT</name>
<keyword evidence="2" id="KW-1185">Reference proteome</keyword>
<comment type="caution">
    <text evidence="1">The sequence shown here is derived from an EMBL/GenBank/DDBJ whole genome shotgun (WGS) entry which is preliminary data.</text>
</comment>
<protein>
    <recommendedName>
        <fullName evidence="3">Phage protein</fullName>
    </recommendedName>
</protein>
<proteinExistence type="predicted"/>
<accession>A0ABP3ULG3</accession>
<reference evidence="2" key="1">
    <citation type="journal article" date="2019" name="Int. J. Syst. Evol. Microbiol.">
        <title>The Global Catalogue of Microorganisms (GCM) 10K type strain sequencing project: providing services to taxonomists for standard genome sequencing and annotation.</title>
        <authorList>
            <consortium name="The Broad Institute Genomics Platform"/>
            <consortium name="The Broad Institute Genome Sequencing Center for Infectious Disease"/>
            <person name="Wu L."/>
            <person name="Ma J."/>
        </authorList>
    </citation>
    <scope>NUCLEOTIDE SEQUENCE [LARGE SCALE GENOMIC DNA]</scope>
    <source>
        <strain evidence="2">JCM 1407</strain>
    </source>
</reference>
<gene>
    <name evidence="1" type="ORF">GCM10008906_09180</name>
</gene>
<organism evidence="1 2">
    <name type="scientific">Clostridium oceanicum</name>
    <dbReference type="NCBI Taxonomy" id="1543"/>
    <lineage>
        <taxon>Bacteria</taxon>
        <taxon>Bacillati</taxon>
        <taxon>Bacillota</taxon>
        <taxon>Clostridia</taxon>
        <taxon>Eubacteriales</taxon>
        <taxon>Clostridiaceae</taxon>
        <taxon>Clostridium</taxon>
    </lineage>
</organism>
<evidence type="ECO:0000313" key="1">
    <source>
        <dbReference type="EMBL" id="GAA0735444.1"/>
    </source>
</evidence>
<sequence length="102" mass="11868">MIDIDMINDKPIEIKLKGEVVKVKQPTFYLAKKVRSYEKNIDDLSEDEIYKKQSNILIDFLNNNTTNKKFNDKDIDNISFNSIKALYKELIKAILGAEEDPK</sequence>
<evidence type="ECO:0000313" key="2">
    <source>
        <dbReference type="Proteomes" id="UP001501510"/>
    </source>
</evidence>
<dbReference type="RefSeq" id="WP_343759316.1">
    <property type="nucleotide sequence ID" value="NZ_BAAACG010000006.1"/>
</dbReference>
<dbReference type="Proteomes" id="UP001501510">
    <property type="component" value="Unassembled WGS sequence"/>
</dbReference>
<dbReference type="EMBL" id="BAAACG010000006">
    <property type="protein sequence ID" value="GAA0735444.1"/>
    <property type="molecule type" value="Genomic_DNA"/>
</dbReference>